<feature type="transmembrane region" description="Helical" evidence="1">
    <location>
        <begin position="9"/>
        <end position="28"/>
    </location>
</feature>
<keyword evidence="3" id="KW-1185">Reference proteome</keyword>
<evidence type="ECO:0000313" key="2">
    <source>
        <dbReference type="EMBL" id="SQD77211.1"/>
    </source>
</evidence>
<name>A0A330LML2_9GAMM</name>
<organism evidence="2 3">
    <name type="scientific">Moritella yayanosii</name>
    <dbReference type="NCBI Taxonomy" id="69539"/>
    <lineage>
        <taxon>Bacteria</taxon>
        <taxon>Pseudomonadati</taxon>
        <taxon>Pseudomonadota</taxon>
        <taxon>Gammaproteobacteria</taxon>
        <taxon>Alteromonadales</taxon>
        <taxon>Moritellaceae</taxon>
        <taxon>Moritella</taxon>
    </lineage>
</organism>
<gene>
    <name evidence="2" type="ORF">MORIYA_0733</name>
</gene>
<dbReference type="EMBL" id="LS483250">
    <property type="protein sequence ID" value="SQD77211.1"/>
    <property type="molecule type" value="Genomic_DNA"/>
</dbReference>
<accession>A0A330LML2</accession>
<evidence type="ECO:0000256" key="1">
    <source>
        <dbReference type="SAM" id="Phobius"/>
    </source>
</evidence>
<dbReference type="KEGG" id="mya:MORIYA_0733"/>
<reference evidence="3" key="1">
    <citation type="submission" date="2018-05" db="EMBL/GenBank/DDBJ databases">
        <authorList>
            <person name="Cea G.-C."/>
            <person name="William W."/>
        </authorList>
    </citation>
    <scope>NUCLEOTIDE SEQUENCE [LARGE SCALE GENOMIC DNA]</scope>
    <source>
        <strain evidence="3">DB21MT 5</strain>
    </source>
</reference>
<dbReference type="AlphaFoldDB" id="A0A330LML2"/>
<keyword evidence="1" id="KW-1133">Transmembrane helix</keyword>
<evidence type="ECO:0000313" key="3">
    <source>
        <dbReference type="Proteomes" id="UP000250163"/>
    </source>
</evidence>
<proteinExistence type="predicted"/>
<keyword evidence="1" id="KW-0812">Transmembrane</keyword>
<protein>
    <submittedName>
        <fullName evidence="2">Uncharacterized protein</fullName>
    </submittedName>
</protein>
<sequence>MQCFILKDLYISFYLVASVAFLLQILMLECPLETPHKLLF</sequence>
<dbReference type="Proteomes" id="UP000250163">
    <property type="component" value="Chromosome MORIYA"/>
</dbReference>
<keyword evidence="1" id="KW-0472">Membrane</keyword>